<evidence type="ECO:0000256" key="6">
    <source>
        <dbReference type="ARBA" id="ARBA00023237"/>
    </source>
</evidence>
<dbReference type="Pfam" id="PF07715">
    <property type="entry name" value="Plug"/>
    <property type="match status" value="1"/>
</dbReference>
<feature type="domain" description="TonB-dependent receptor plug" evidence="9">
    <location>
        <begin position="135"/>
        <end position="259"/>
    </location>
</feature>
<proteinExistence type="inferred from homology"/>
<dbReference type="Gene3D" id="2.170.130.10">
    <property type="entry name" value="TonB-dependent receptor, plug domain"/>
    <property type="match status" value="1"/>
</dbReference>
<evidence type="ECO:0000256" key="8">
    <source>
        <dbReference type="SAM" id="SignalP"/>
    </source>
</evidence>
<dbReference type="Proteomes" id="UP000326921">
    <property type="component" value="Chromosome"/>
</dbReference>
<sequence>MKINSLFYCIWRICVIALLIISFAVPAHANNHSKQTFQKHLADVRGRIVGEDGRPLSGATVSIKGRKGAINTGADGEFILKELKGEVTIIVSYLGYKQREIRVSENSKDLLIKMELNDNTMEDVVVTGIFERKKEAFSGATKTINAEQIKEIGNKNVLQALKTLDPSLTFVDNNQFGSNPNSLARIELRGKTSISNNTNLGTFRDQLGVDPNMPLIILDGFESSLRQITDLDINRIASVTILKDASSTALYGAKSANGVIVVETVKPKQGQVMVSYNADVNFNIADLSDFNMMNSEEKLEFERLAGRFESPWTWHAHALTQFYNERLTEVRKGVNTYWLNEPIEKVAVENRHSIQVSGGTPEIQYSIGGNYQDINGVMKGSGRNNWGANVDLSYRKNRLNITNRVFASGYRSDESPYGSFSQFTRANPYYRKDRLNQPFLERAVTGFDQYRNVPNPMYNAMLNSYDYGNGLTISNNLGFNYDLNPSLRLSGGLQLSKGSNSNVSFLSPLNTYFEKTEQLLKGSYTNSSGEFFRYAGNLAATYSKRIQERHVVTGNLRADISQDKQSSRTFTAVGFPEGVEGNPAFSYTYEPNAKPYIFEPPLIRRLSALASFSYVYDNRYFIDGTYRLDGSTAFGTENKYSPFWAVGAGWSLHNEGFIKNNTDKINSLILRANIGTSGNQSFGSFLSANVYNLSPYSNYFGIGFIQNQIGNPMLEWQKTFQSSLGLELVMFENRLSSRINLYRKVTDPLIVAVDLPSSNGTASYPMNLGSLAINGMEVELGFSPIVNKARRIVWNVGLTGSLLKGKYGEFGSIINSLNDEQISSSSIQRYEEGRSPDDLWAYKSLGIDPSNGKEVFLTAADSYTYDYFEANYRVVGNARPMVEGVLSNNLRLKNFTLNASIRYNLGSSRFNNALYALTSRVLGCS</sequence>
<keyword evidence="4 7" id="KW-0812">Transmembrane</keyword>
<keyword evidence="2 7" id="KW-0813">Transport</keyword>
<organism evidence="10 11">
    <name type="scientific">Sphingobacterium zhuxiongii</name>
    <dbReference type="NCBI Taxonomy" id="2662364"/>
    <lineage>
        <taxon>Bacteria</taxon>
        <taxon>Pseudomonadati</taxon>
        <taxon>Bacteroidota</taxon>
        <taxon>Sphingobacteriia</taxon>
        <taxon>Sphingobacteriales</taxon>
        <taxon>Sphingobacteriaceae</taxon>
        <taxon>Sphingobacterium</taxon>
    </lineage>
</organism>
<dbReference type="Gene3D" id="2.60.40.1120">
    <property type="entry name" value="Carboxypeptidase-like, regulatory domain"/>
    <property type="match status" value="1"/>
</dbReference>
<keyword evidence="5 7" id="KW-0472">Membrane</keyword>
<evidence type="ECO:0000256" key="4">
    <source>
        <dbReference type="ARBA" id="ARBA00022692"/>
    </source>
</evidence>
<evidence type="ECO:0000256" key="3">
    <source>
        <dbReference type="ARBA" id="ARBA00022452"/>
    </source>
</evidence>
<dbReference type="InterPro" id="IPR023997">
    <property type="entry name" value="TonB-dep_OMP_SusC/RagA_CS"/>
</dbReference>
<evidence type="ECO:0000256" key="5">
    <source>
        <dbReference type="ARBA" id="ARBA00023136"/>
    </source>
</evidence>
<dbReference type="InterPro" id="IPR037066">
    <property type="entry name" value="Plug_dom_sf"/>
</dbReference>
<accession>A0A5Q0QG65</accession>
<dbReference type="InterPro" id="IPR036942">
    <property type="entry name" value="Beta-barrel_TonB_sf"/>
</dbReference>
<dbReference type="RefSeq" id="WP_153511441.1">
    <property type="nucleotide sequence ID" value="NZ_CP045652.1"/>
</dbReference>
<dbReference type="KEGG" id="sphe:GFH32_09760"/>
<keyword evidence="8" id="KW-0732">Signal</keyword>
<dbReference type="SUPFAM" id="SSF49464">
    <property type="entry name" value="Carboxypeptidase regulatory domain-like"/>
    <property type="match status" value="1"/>
</dbReference>
<dbReference type="NCBIfam" id="TIGR04057">
    <property type="entry name" value="SusC_RagA_signa"/>
    <property type="match status" value="1"/>
</dbReference>
<feature type="chain" id="PRO_5024799582" evidence="8">
    <location>
        <begin position="30"/>
        <end position="925"/>
    </location>
</feature>
<protein>
    <submittedName>
        <fullName evidence="10">SusC/RagA family TonB-linked outer membrane protein</fullName>
    </submittedName>
</protein>
<keyword evidence="6 7" id="KW-0998">Cell outer membrane</keyword>
<evidence type="ECO:0000313" key="10">
    <source>
        <dbReference type="EMBL" id="QGA26592.1"/>
    </source>
</evidence>
<dbReference type="PROSITE" id="PS52016">
    <property type="entry name" value="TONB_DEPENDENT_REC_3"/>
    <property type="match status" value="1"/>
</dbReference>
<dbReference type="Pfam" id="PF13715">
    <property type="entry name" value="CarbopepD_reg_2"/>
    <property type="match status" value="1"/>
</dbReference>
<reference evidence="10 11" key="1">
    <citation type="submission" date="2019-10" db="EMBL/GenBank/DDBJ databases">
        <authorList>
            <person name="Dong K."/>
        </authorList>
    </citation>
    <scope>NUCLEOTIDE SEQUENCE [LARGE SCALE GENOMIC DNA]</scope>
    <source>
        <strain evidence="11">dk4302</strain>
    </source>
</reference>
<dbReference type="NCBIfam" id="TIGR04056">
    <property type="entry name" value="OMP_RagA_SusC"/>
    <property type="match status" value="1"/>
</dbReference>
<dbReference type="InterPro" id="IPR012910">
    <property type="entry name" value="Plug_dom"/>
</dbReference>
<evidence type="ECO:0000256" key="7">
    <source>
        <dbReference type="PROSITE-ProRule" id="PRU01360"/>
    </source>
</evidence>
<dbReference type="InterPro" id="IPR008969">
    <property type="entry name" value="CarboxyPept-like_regulatory"/>
</dbReference>
<dbReference type="GO" id="GO:0009279">
    <property type="term" value="C:cell outer membrane"/>
    <property type="evidence" value="ECO:0007669"/>
    <property type="project" value="UniProtKB-SubCell"/>
</dbReference>
<comment type="similarity">
    <text evidence="7">Belongs to the TonB-dependent receptor family.</text>
</comment>
<name>A0A5Q0QG65_9SPHI</name>
<gene>
    <name evidence="10" type="ORF">GFH32_09760</name>
</gene>
<dbReference type="InterPro" id="IPR023996">
    <property type="entry name" value="TonB-dep_OMP_SusC/RagA"/>
</dbReference>
<evidence type="ECO:0000259" key="9">
    <source>
        <dbReference type="Pfam" id="PF07715"/>
    </source>
</evidence>
<evidence type="ECO:0000256" key="2">
    <source>
        <dbReference type="ARBA" id="ARBA00022448"/>
    </source>
</evidence>
<evidence type="ECO:0000313" key="11">
    <source>
        <dbReference type="Proteomes" id="UP000326921"/>
    </source>
</evidence>
<dbReference type="InterPro" id="IPR039426">
    <property type="entry name" value="TonB-dep_rcpt-like"/>
</dbReference>
<dbReference type="SUPFAM" id="SSF56935">
    <property type="entry name" value="Porins"/>
    <property type="match status" value="1"/>
</dbReference>
<comment type="subcellular location">
    <subcellularLocation>
        <location evidence="1 7">Cell outer membrane</location>
        <topology evidence="1 7">Multi-pass membrane protein</topology>
    </subcellularLocation>
</comment>
<keyword evidence="11" id="KW-1185">Reference proteome</keyword>
<feature type="signal peptide" evidence="8">
    <location>
        <begin position="1"/>
        <end position="29"/>
    </location>
</feature>
<dbReference type="EMBL" id="CP045652">
    <property type="protein sequence ID" value="QGA26592.1"/>
    <property type="molecule type" value="Genomic_DNA"/>
</dbReference>
<dbReference type="Gene3D" id="2.40.170.20">
    <property type="entry name" value="TonB-dependent receptor, beta-barrel domain"/>
    <property type="match status" value="1"/>
</dbReference>
<keyword evidence="3 7" id="KW-1134">Transmembrane beta strand</keyword>
<dbReference type="AlphaFoldDB" id="A0A5Q0QG65"/>
<evidence type="ECO:0000256" key="1">
    <source>
        <dbReference type="ARBA" id="ARBA00004571"/>
    </source>
</evidence>